<comment type="cofactor">
    <cofactor evidence="1 16">
        <name>FAD</name>
        <dbReference type="ChEBI" id="CHEBI:57692"/>
    </cofactor>
</comment>
<keyword evidence="6 16" id="KW-0132">Cell division</keyword>
<dbReference type="Gene3D" id="3.90.78.10">
    <property type="entry name" value="UDP-N-acetylenolpyruvoylglucosamine reductase, C-terminal domain"/>
    <property type="match status" value="1"/>
</dbReference>
<feature type="domain" description="FAD-binding PCMH-type" evidence="17">
    <location>
        <begin position="30"/>
        <end position="200"/>
    </location>
</feature>
<dbReference type="GO" id="GO:0051301">
    <property type="term" value="P:cell division"/>
    <property type="evidence" value="ECO:0007669"/>
    <property type="project" value="UniProtKB-KW"/>
</dbReference>
<dbReference type="SUPFAM" id="SSF56194">
    <property type="entry name" value="Uridine diphospho-N-Acetylenolpyruvylglucosamine reductase, MurB, C-terminal domain"/>
    <property type="match status" value="1"/>
</dbReference>
<proteinExistence type="inferred from homology"/>
<evidence type="ECO:0000256" key="4">
    <source>
        <dbReference type="ARBA" id="ARBA00004752"/>
    </source>
</evidence>
<dbReference type="UniPathway" id="UPA00219"/>
<dbReference type="InterPro" id="IPR006094">
    <property type="entry name" value="Oxid_FAD_bind_N"/>
</dbReference>
<comment type="pathway">
    <text evidence="4 16">Cell wall biogenesis; peptidoglycan biosynthesis.</text>
</comment>
<name>A0A1F7GY35_9BACT</name>
<dbReference type="SUPFAM" id="SSF56176">
    <property type="entry name" value="FAD-binding/transporter-associated domain-like"/>
    <property type="match status" value="1"/>
</dbReference>
<evidence type="ECO:0000256" key="11">
    <source>
        <dbReference type="ARBA" id="ARBA00022984"/>
    </source>
</evidence>
<evidence type="ECO:0000256" key="16">
    <source>
        <dbReference type="HAMAP-Rule" id="MF_00037"/>
    </source>
</evidence>
<dbReference type="NCBIfam" id="TIGR00179">
    <property type="entry name" value="murB"/>
    <property type="match status" value="1"/>
</dbReference>
<keyword evidence="12 16" id="KW-0560">Oxidoreductase</keyword>
<dbReference type="Proteomes" id="UP000177913">
    <property type="component" value="Unassembled WGS sequence"/>
</dbReference>
<dbReference type="Gene3D" id="3.30.465.10">
    <property type="match status" value="1"/>
</dbReference>
<comment type="similarity">
    <text evidence="16">Belongs to the MurB family.</text>
</comment>
<protein>
    <recommendedName>
        <fullName evidence="16">UDP-N-acetylenolpyruvoylglucosamine reductase</fullName>
        <ecNumber evidence="16">1.3.1.98</ecNumber>
    </recommendedName>
    <alternativeName>
        <fullName evidence="16">UDP-N-acetylmuramate dehydrogenase</fullName>
    </alternativeName>
</protein>
<accession>A0A1F7GY35</accession>
<dbReference type="PANTHER" id="PTHR21071:SF4">
    <property type="entry name" value="UDP-N-ACETYLENOLPYRUVOYLGLUCOSAMINE REDUCTASE"/>
    <property type="match status" value="1"/>
</dbReference>
<evidence type="ECO:0000256" key="6">
    <source>
        <dbReference type="ARBA" id="ARBA00022618"/>
    </source>
</evidence>
<evidence type="ECO:0000256" key="8">
    <source>
        <dbReference type="ARBA" id="ARBA00022827"/>
    </source>
</evidence>
<dbReference type="Pfam" id="PF02873">
    <property type="entry name" value="MurB_C"/>
    <property type="match status" value="1"/>
</dbReference>
<dbReference type="GO" id="GO:0008360">
    <property type="term" value="P:regulation of cell shape"/>
    <property type="evidence" value="ECO:0007669"/>
    <property type="project" value="UniProtKB-KW"/>
</dbReference>
<dbReference type="HAMAP" id="MF_00037">
    <property type="entry name" value="MurB"/>
    <property type="match status" value="1"/>
</dbReference>
<feature type="active site" description="Proton donor" evidence="16">
    <location>
        <position position="229"/>
    </location>
</feature>
<feature type="active site" evidence="16">
    <location>
        <position position="299"/>
    </location>
</feature>
<dbReference type="GO" id="GO:0071555">
    <property type="term" value="P:cell wall organization"/>
    <property type="evidence" value="ECO:0007669"/>
    <property type="project" value="UniProtKB-KW"/>
</dbReference>
<dbReference type="PROSITE" id="PS51387">
    <property type="entry name" value="FAD_PCMH"/>
    <property type="match status" value="1"/>
</dbReference>
<evidence type="ECO:0000256" key="3">
    <source>
        <dbReference type="ARBA" id="ARBA00004496"/>
    </source>
</evidence>
<dbReference type="GO" id="GO:0071949">
    <property type="term" value="F:FAD binding"/>
    <property type="evidence" value="ECO:0007669"/>
    <property type="project" value="InterPro"/>
</dbReference>
<comment type="caution">
    <text evidence="16">Lacks conserved residue(s) required for the propagation of feature annotation.</text>
</comment>
<keyword evidence="9 16" id="KW-0521">NADP</keyword>
<evidence type="ECO:0000256" key="2">
    <source>
        <dbReference type="ARBA" id="ARBA00003921"/>
    </source>
</evidence>
<dbReference type="EC" id="1.3.1.98" evidence="16"/>
<dbReference type="EMBL" id="MFZO01000043">
    <property type="protein sequence ID" value="OGK23773.1"/>
    <property type="molecule type" value="Genomic_DNA"/>
</dbReference>
<comment type="caution">
    <text evidence="18">The sequence shown here is derived from an EMBL/GenBank/DDBJ whole genome shotgun (WGS) entry which is preliminary data.</text>
</comment>
<dbReference type="InterPro" id="IPR016169">
    <property type="entry name" value="FAD-bd_PCMH_sub2"/>
</dbReference>
<dbReference type="AlphaFoldDB" id="A0A1F7GY35"/>
<keyword evidence="10 16" id="KW-0133">Cell shape</keyword>
<keyword evidence="7 16" id="KW-0285">Flavoprotein</keyword>
<dbReference type="Gene3D" id="3.30.43.10">
    <property type="entry name" value="Uridine Diphospho-n-acetylenolpyruvylglucosamine Reductase, domain 2"/>
    <property type="match status" value="1"/>
</dbReference>
<evidence type="ECO:0000256" key="1">
    <source>
        <dbReference type="ARBA" id="ARBA00001974"/>
    </source>
</evidence>
<evidence type="ECO:0000259" key="17">
    <source>
        <dbReference type="PROSITE" id="PS51387"/>
    </source>
</evidence>
<sequence>MTKLKSKLESILGKDRIKKNFNLSPYLTLRTETTAEYYLEAETRQDLINAKKISLKLKLPLFILGGGSNLAILKKKLTGLVVRNKYIDKKIKKKNGNILLTISSGYPVSKLAKELADQGYEGLEYNYGLPGTIGGALYMNSKWIKPLSYTGDNLISANLVGKKGKIKVVDRSYFKFSYDQSILQKTKEILLEAVFKLKKTAPQITKQHTDFAMKYRKQTQPFGVFTSGCFFKNINGKSAGKLIDQTGLKGKRVGKFHVSDKHANFIIHDGNGNPADLEKLLQLIKAEVKKQFGVKLEEEVIVI</sequence>
<evidence type="ECO:0000256" key="12">
    <source>
        <dbReference type="ARBA" id="ARBA00023002"/>
    </source>
</evidence>
<dbReference type="InterPro" id="IPR016166">
    <property type="entry name" value="FAD-bd_PCMH"/>
</dbReference>
<keyword evidence="14 16" id="KW-0961">Cell wall biogenesis/degradation</keyword>
<reference evidence="18 19" key="1">
    <citation type="journal article" date="2016" name="Nat. Commun.">
        <title>Thousands of microbial genomes shed light on interconnected biogeochemical processes in an aquifer system.</title>
        <authorList>
            <person name="Anantharaman K."/>
            <person name="Brown C.T."/>
            <person name="Hug L.A."/>
            <person name="Sharon I."/>
            <person name="Castelle C.J."/>
            <person name="Probst A.J."/>
            <person name="Thomas B.C."/>
            <person name="Singh A."/>
            <person name="Wilkins M.J."/>
            <person name="Karaoz U."/>
            <person name="Brodie E.L."/>
            <person name="Williams K.H."/>
            <person name="Hubbard S.S."/>
            <person name="Banfield J.F."/>
        </authorList>
    </citation>
    <scope>NUCLEOTIDE SEQUENCE [LARGE SCALE GENOMIC DNA]</scope>
</reference>
<dbReference type="InterPro" id="IPR003170">
    <property type="entry name" value="MurB"/>
</dbReference>
<dbReference type="InterPro" id="IPR011601">
    <property type="entry name" value="MurB_C"/>
</dbReference>
<evidence type="ECO:0000313" key="19">
    <source>
        <dbReference type="Proteomes" id="UP000177913"/>
    </source>
</evidence>
<dbReference type="Pfam" id="PF01565">
    <property type="entry name" value="FAD_binding_4"/>
    <property type="match status" value="1"/>
</dbReference>
<evidence type="ECO:0000256" key="13">
    <source>
        <dbReference type="ARBA" id="ARBA00023306"/>
    </source>
</evidence>
<comment type="catalytic activity">
    <reaction evidence="15 16">
        <text>UDP-N-acetyl-alpha-D-muramate + NADP(+) = UDP-N-acetyl-3-O-(1-carboxyvinyl)-alpha-D-glucosamine + NADPH + H(+)</text>
        <dbReference type="Rhea" id="RHEA:12248"/>
        <dbReference type="ChEBI" id="CHEBI:15378"/>
        <dbReference type="ChEBI" id="CHEBI:57783"/>
        <dbReference type="ChEBI" id="CHEBI:58349"/>
        <dbReference type="ChEBI" id="CHEBI:68483"/>
        <dbReference type="ChEBI" id="CHEBI:70757"/>
        <dbReference type="EC" id="1.3.1.98"/>
    </reaction>
</comment>
<evidence type="ECO:0000256" key="5">
    <source>
        <dbReference type="ARBA" id="ARBA00022490"/>
    </source>
</evidence>
<dbReference type="InterPro" id="IPR036635">
    <property type="entry name" value="MurB_C_sf"/>
</dbReference>
<evidence type="ECO:0000256" key="7">
    <source>
        <dbReference type="ARBA" id="ARBA00022630"/>
    </source>
</evidence>
<organism evidence="18 19">
    <name type="scientific">Candidatus Roizmanbacteria bacterium RIFCSPHIGHO2_02_FULL_38_11</name>
    <dbReference type="NCBI Taxonomy" id="1802039"/>
    <lineage>
        <taxon>Bacteria</taxon>
        <taxon>Candidatus Roizmaniibacteriota</taxon>
    </lineage>
</organism>
<comment type="subcellular location">
    <subcellularLocation>
        <location evidence="3 16">Cytoplasm</location>
    </subcellularLocation>
</comment>
<gene>
    <name evidence="16" type="primary">murB</name>
    <name evidence="18" type="ORF">A3C25_06600</name>
</gene>
<dbReference type="InterPro" id="IPR036318">
    <property type="entry name" value="FAD-bd_PCMH-like_sf"/>
</dbReference>
<keyword evidence="11 16" id="KW-0573">Peptidoglycan synthesis</keyword>
<keyword evidence="5 16" id="KW-0963">Cytoplasm</keyword>
<keyword evidence="13 16" id="KW-0131">Cell cycle</keyword>
<keyword evidence="8 16" id="KW-0274">FAD</keyword>
<dbReference type="GO" id="GO:0005829">
    <property type="term" value="C:cytosol"/>
    <property type="evidence" value="ECO:0007669"/>
    <property type="project" value="TreeGrafter"/>
</dbReference>
<dbReference type="InterPro" id="IPR016167">
    <property type="entry name" value="FAD-bd_PCMH_sub1"/>
</dbReference>
<evidence type="ECO:0000256" key="9">
    <source>
        <dbReference type="ARBA" id="ARBA00022857"/>
    </source>
</evidence>
<comment type="function">
    <text evidence="2 16">Cell wall formation.</text>
</comment>
<evidence type="ECO:0000313" key="18">
    <source>
        <dbReference type="EMBL" id="OGK23773.1"/>
    </source>
</evidence>
<evidence type="ECO:0000256" key="15">
    <source>
        <dbReference type="ARBA" id="ARBA00048914"/>
    </source>
</evidence>
<dbReference type="GO" id="GO:0008762">
    <property type="term" value="F:UDP-N-acetylmuramate dehydrogenase activity"/>
    <property type="evidence" value="ECO:0007669"/>
    <property type="project" value="UniProtKB-UniRule"/>
</dbReference>
<evidence type="ECO:0000256" key="10">
    <source>
        <dbReference type="ARBA" id="ARBA00022960"/>
    </source>
</evidence>
<evidence type="ECO:0000256" key="14">
    <source>
        <dbReference type="ARBA" id="ARBA00023316"/>
    </source>
</evidence>
<dbReference type="PANTHER" id="PTHR21071">
    <property type="entry name" value="UDP-N-ACETYLENOLPYRUVOYLGLUCOSAMINE REDUCTASE"/>
    <property type="match status" value="1"/>
</dbReference>
<dbReference type="GO" id="GO:0009252">
    <property type="term" value="P:peptidoglycan biosynthetic process"/>
    <property type="evidence" value="ECO:0007669"/>
    <property type="project" value="UniProtKB-UniRule"/>
</dbReference>